<organism evidence="7 8">
    <name type="scientific">Phycomyces blakesleeanus (strain ATCC 8743b / DSM 1359 / FGSC 10004 / NBRC 33097 / NRRL 1555)</name>
    <dbReference type="NCBI Taxonomy" id="763407"/>
    <lineage>
        <taxon>Eukaryota</taxon>
        <taxon>Fungi</taxon>
        <taxon>Fungi incertae sedis</taxon>
        <taxon>Mucoromycota</taxon>
        <taxon>Mucoromycotina</taxon>
        <taxon>Mucoromycetes</taxon>
        <taxon>Mucorales</taxon>
        <taxon>Phycomycetaceae</taxon>
        <taxon>Phycomyces</taxon>
    </lineage>
</organism>
<dbReference type="PANTHER" id="PTHR16201">
    <property type="entry name" value="SEVEN TRANSMEMBRANE PROTEIN 1-RELATED"/>
    <property type="match status" value="1"/>
</dbReference>
<dbReference type="AlphaFoldDB" id="A0A162PJF4"/>
<feature type="transmembrane region" description="Helical" evidence="6">
    <location>
        <begin position="6"/>
        <end position="27"/>
    </location>
</feature>
<comment type="subcellular location">
    <subcellularLocation>
        <location evidence="1">Membrane</location>
        <topology evidence="1">Multi-pass membrane protein</topology>
    </subcellularLocation>
</comment>
<feature type="transmembrane region" description="Helical" evidence="6">
    <location>
        <begin position="195"/>
        <end position="215"/>
    </location>
</feature>
<dbReference type="OrthoDB" id="407617at2759"/>
<evidence type="ECO:0008006" key="9">
    <source>
        <dbReference type="Google" id="ProtNLM"/>
    </source>
</evidence>
<dbReference type="Gene3D" id="1.20.1280.290">
    <property type="match status" value="2"/>
</dbReference>
<keyword evidence="8" id="KW-1185">Reference proteome</keyword>
<dbReference type="Proteomes" id="UP000077315">
    <property type="component" value="Unassembled WGS sequence"/>
</dbReference>
<keyword evidence="4 6" id="KW-0472">Membrane</keyword>
<evidence type="ECO:0000313" key="7">
    <source>
        <dbReference type="EMBL" id="OAD73447.1"/>
    </source>
</evidence>
<evidence type="ECO:0000256" key="5">
    <source>
        <dbReference type="SAM" id="MobiDB-lite"/>
    </source>
</evidence>
<name>A0A162PJF4_PHYB8</name>
<feature type="transmembrane region" description="Helical" evidence="6">
    <location>
        <begin position="39"/>
        <end position="57"/>
    </location>
</feature>
<proteinExistence type="predicted"/>
<evidence type="ECO:0000256" key="1">
    <source>
        <dbReference type="ARBA" id="ARBA00004141"/>
    </source>
</evidence>
<feature type="region of interest" description="Disordered" evidence="5">
    <location>
        <begin position="222"/>
        <end position="254"/>
    </location>
</feature>
<evidence type="ECO:0000256" key="3">
    <source>
        <dbReference type="ARBA" id="ARBA00022989"/>
    </source>
</evidence>
<gene>
    <name evidence="7" type="ORF">PHYBLDRAFT_168801</name>
</gene>
<feature type="transmembrane region" description="Helical" evidence="6">
    <location>
        <begin position="165"/>
        <end position="183"/>
    </location>
</feature>
<dbReference type="Pfam" id="PF04193">
    <property type="entry name" value="PQ-loop"/>
    <property type="match status" value="2"/>
</dbReference>
<dbReference type="InterPro" id="IPR006603">
    <property type="entry name" value="PQ-loop_rpt"/>
</dbReference>
<dbReference type="InParanoid" id="A0A162PJF4"/>
<accession>A0A162PJF4</accession>
<reference evidence="8" key="1">
    <citation type="submission" date="2015-06" db="EMBL/GenBank/DDBJ databases">
        <title>Expansion of signal transduction pathways in fungi by whole-genome duplication.</title>
        <authorList>
            <consortium name="DOE Joint Genome Institute"/>
            <person name="Corrochano L.M."/>
            <person name="Kuo A."/>
            <person name="Marcet-Houben M."/>
            <person name="Polaino S."/>
            <person name="Salamov A."/>
            <person name="Villalobos J.M."/>
            <person name="Alvarez M.I."/>
            <person name="Avalos J."/>
            <person name="Benito E.P."/>
            <person name="Benoit I."/>
            <person name="Burger G."/>
            <person name="Camino L.P."/>
            <person name="Canovas D."/>
            <person name="Cerda-Olmedo E."/>
            <person name="Cheng J.-F."/>
            <person name="Dominguez A."/>
            <person name="Elias M."/>
            <person name="Eslava A.P."/>
            <person name="Glaser F."/>
            <person name="Grimwood J."/>
            <person name="Gutierrez G."/>
            <person name="Heitman J."/>
            <person name="Henrissat B."/>
            <person name="Iturriaga E.A."/>
            <person name="Lang B.F."/>
            <person name="Lavin J.L."/>
            <person name="Lee S."/>
            <person name="Li W."/>
            <person name="Lindquist E."/>
            <person name="Lopez-Garcia S."/>
            <person name="Luque E.M."/>
            <person name="Marcos A.T."/>
            <person name="Martin J."/>
            <person name="McCluskey K."/>
            <person name="Medina H.R."/>
            <person name="Miralles-Duran A."/>
            <person name="Miyazaki A."/>
            <person name="Munoz-Torres E."/>
            <person name="Oguiza J.A."/>
            <person name="Ohm R."/>
            <person name="Olmedo M."/>
            <person name="Orejas M."/>
            <person name="Ortiz-Castellanos L."/>
            <person name="Pisabarro A.G."/>
            <person name="Rodriguez-Romero J."/>
            <person name="Ruiz-Herrera J."/>
            <person name="Ruiz-Vazquez R."/>
            <person name="Sanz C."/>
            <person name="Schackwitz W."/>
            <person name="Schmutz J."/>
            <person name="Shahriari M."/>
            <person name="Shelest E."/>
            <person name="Silva-Franco F."/>
            <person name="Soanes D."/>
            <person name="Syed K."/>
            <person name="Tagua V.G."/>
            <person name="Talbot N.J."/>
            <person name="Thon M."/>
            <person name="De vries R.P."/>
            <person name="Wiebenga A."/>
            <person name="Yadav J.S."/>
            <person name="Braun E.L."/>
            <person name="Baker S."/>
            <person name="Garre V."/>
            <person name="Horwitz B."/>
            <person name="Torres-Martinez S."/>
            <person name="Idnurm A."/>
            <person name="Herrera-Estrella A."/>
            <person name="Gabaldon T."/>
            <person name="Grigoriev I.V."/>
        </authorList>
    </citation>
    <scope>NUCLEOTIDE SEQUENCE [LARGE SCALE GENOMIC DNA]</scope>
    <source>
        <strain evidence="8">NRRL 1555(-)</strain>
    </source>
</reference>
<dbReference type="RefSeq" id="XP_018291487.1">
    <property type="nucleotide sequence ID" value="XM_018435941.1"/>
</dbReference>
<dbReference type="FunCoup" id="A0A162PJF4">
    <property type="interactions" value="4"/>
</dbReference>
<sequence length="254" mass="28607">MVNRYVAEQVFSYFGLVLWSFQLAPQVWKSYRRKSTDGVSPWTMLIWAISGALLGNYNVGLNVAIPLQIQPQLFTFIAIICLAQELHYSFKWSVLRSWLAFVITVLLAGGFEAGMVFAFRAAQDNGVDKAITFFGVIPVITILIGFAPQYYTIFRDLKVEGISHVFLAMDFFGSIFSFIALAFRDKMDVLSLVNYAGIAVFDAGILILYYVFKWYNGNEGGRRKKGDISDVETQCPEKETEDKKISPDDSTSTT</sequence>
<dbReference type="GeneID" id="28996847"/>
<feature type="transmembrane region" description="Helical" evidence="6">
    <location>
        <begin position="131"/>
        <end position="153"/>
    </location>
</feature>
<dbReference type="SMART" id="SM00679">
    <property type="entry name" value="CTNS"/>
    <property type="match status" value="2"/>
</dbReference>
<protein>
    <recommendedName>
        <fullName evidence="9">PQ-loop-domain-containing protein</fullName>
    </recommendedName>
</protein>
<dbReference type="VEuPathDB" id="FungiDB:PHYBLDRAFT_168801"/>
<dbReference type="InterPro" id="IPR051415">
    <property type="entry name" value="LAAT-1"/>
</dbReference>
<evidence type="ECO:0000256" key="2">
    <source>
        <dbReference type="ARBA" id="ARBA00022692"/>
    </source>
</evidence>
<keyword evidence="2 6" id="KW-0812">Transmembrane</keyword>
<feature type="transmembrane region" description="Helical" evidence="6">
    <location>
        <begin position="98"/>
        <end position="119"/>
    </location>
</feature>
<dbReference type="EMBL" id="KV440981">
    <property type="protein sequence ID" value="OAD73447.1"/>
    <property type="molecule type" value="Genomic_DNA"/>
</dbReference>
<feature type="compositionally biased region" description="Basic and acidic residues" evidence="5">
    <location>
        <begin position="235"/>
        <end position="247"/>
    </location>
</feature>
<evidence type="ECO:0000256" key="4">
    <source>
        <dbReference type="ARBA" id="ARBA00023136"/>
    </source>
</evidence>
<keyword evidence="3 6" id="KW-1133">Transmembrane helix</keyword>
<evidence type="ECO:0000313" key="8">
    <source>
        <dbReference type="Proteomes" id="UP000077315"/>
    </source>
</evidence>
<dbReference type="GO" id="GO:0016020">
    <property type="term" value="C:membrane"/>
    <property type="evidence" value="ECO:0007669"/>
    <property type="project" value="UniProtKB-SubCell"/>
</dbReference>
<dbReference type="PANTHER" id="PTHR16201:SF37">
    <property type="entry name" value="PQ-LOOP REPEAT-CONTAINING PROTEIN"/>
    <property type="match status" value="1"/>
</dbReference>
<evidence type="ECO:0000256" key="6">
    <source>
        <dbReference type="SAM" id="Phobius"/>
    </source>
</evidence>